<comment type="caution">
    <text evidence="3">The sequence shown here is derived from an EMBL/GenBank/DDBJ whole genome shotgun (WGS) entry which is preliminary data.</text>
</comment>
<dbReference type="PANTHER" id="PTHR39428:SF1">
    <property type="entry name" value="F420H(2)-DEPENDENT QUINONE REDUCTASE RV1261C"/>
    <property type="match status" value="1"/>
</dbReference>
<accession>A0ABQ1V4D6</accession>
<evidence type="ECO:0000313" key="4">
    <source>
        <dbReference type="Proteomes" id="UP000632454"/>
    </source>
</evidence>
<dbReference type="Pfam" id="PF04075">
    <property type="entry name" value="F420H2_quin_red"/>
    <property type="match status" value="1"/>
</dbReference>
<protein>
    <recommendedName>
        <fullName evidence="5">Nitroreductase family deazaflavin-dependent oxidoreductase</fullName>
    </recommendedName>
</protein>
<evidence type="ECO:0000256" key="1">
    <source>
        <dbReference type="ARBA" id="ARBA00008710"/>
    </source>
</evidence>
<gene>
    <name evidence="3" type="ORF">GCM10007298_34370</name>
</gene>
<dbReference type="Gene3D" id="2.30.110.10">
    <property type="entry name" value="Electron Transport, Fmn-binding Protein, Chain A"/>
    <property type="match status" value="1"/>
</dbReference>
<organism evidence="3 4">
    <name type="scientific">Williamsia phyllosphaerae</name>
    <dbReference type="NCBI Taxonomy" id="885042"/>
    <lineage>
        <taxon>Bacteria</taxon>
        <taxon>Bacillati</taxon>
        <taxon>Actinomycetota</taxon>
        <taxon>Actinomycetes</taxon>
        <taxon>Mycobacteriales</taxon>
        <taxon>Nocardiaceae</taxon>
        <taxon>Williamsia</taxon>
    </lineage>
</organism>
<evidence type="ECO:0000256" key="2">
    <source>
        <dbReference type="ARBA" id="ARBA00049106"/>
    </source>
</evidence>
<comment type="catalytic activity">
    <reaction evidence="2">
        <text>oxidized coenzyme F420-(gamma-L-Glu)(n) + a quinol + H(+) = reduced coenzyme F420-(gamma-L-Glu)(n) + a quinone</text>
        <dbReference type="Rhea" id="RHEA:39663"/>
        <dbReference type="Rhea" id="RHEA-COMP:12939"/>
        <dbReference type="Rhea" id="RHEA-COMP:14378"/>
        <dbReference type="ChEBI" id="CHEBI:15378"/>
        <dbReference type="ChEBI" id="CHEBI:24646"/>
        <dbReference type="ChEBI" id="CHEBI:132124"/>
        <dbReference type="ChEBI" id="CHEBI:133980"/>
        <dbReference type="ChEBI" id="CHEBI:139511"/>
    </reaction>
</comment>
<evidence type="ECO:0000313" key="3">
    <source>
        <dbReference type="EMBL" id="GGF35689.1"/>
    </source>
</evidence>
<evidence type="ECO:0008006" key="5">
    <source>
        <dbReference type="Google" id="ProtNLM"/>
    </source>
</evidence>
<dbReference type="PANTHER" id="PTHR39428">
    <property type="entry name" value="F420H(2)-DEPENDENT QUINONE REDUCTASE RV1261C"/>
    <property type="match status" value="1"/>
</dbReference>
<dbReference type="Proteomes" id="UP000632454">
    <property type="component" value="Unassembled WGS sequence"/>
</dbReference>
<dbReference type="EMBL" id="BMCS01000002">
    <property type="protein sequence ID" value="GGF35689.1"/>
    <property type="molecule type" value="Genomic_DNA"/>
</dbReference>
<reference evidence="4" key="1">
    <citation type="journal article" date="2019" name="Int. J. Syst. Evol. Microbiol.">
        <title>The Global Catalogue of Microorganisms (GCM) 10K type strain sequencing project: providing services to taxonomists for standard genome sequencing and annotation.</title>
        <authorList>
            <consortium name="The Broad Institute Genomics Platform"/>
            <consortium name="The Broad Institute Genome Sequencing Center for Infectious Disease"/>
            <person name="Wu L."/>
            <person name="Ma J."/>
        </authorList>
    </citation>
    <scope>NUCLEOTIDE SEQUENCE [LARGE SCALE GENOMIC DNA]</scope>
    <source>
        <strain evidence="4">CCM 7855</strain>
    </source>
</reference>
<proteinExistence type="inferred from homology"/>
<comment type="similarity">
    <text evidence="1">Belongs to the F420H(2)-dependent quinone reductase family.</text>
</comment>
<keyword evidence="4" id="KW-1185">Reference proteome</keyword>
<dbReference type="NCBIfam" id="TIGR00026">
    <property type="entry name" value="hi_GC_TIGR00026"/>
    <property type="match status" value="1"/>
</dbReference>
<dbReference type="RefSeq" id="WP_188491131.1">
    <property type="nucleotide sequence ID" value="NZ_BMCS01000002.1"/>
</dbReference>
<dbReference type="InterPro" id="IPR004378">
    <property type="entry name" value="F420H2_quin_Rdtase"/>
</dbReference>
<sequence>MTDFNETIINEFRSNGGHVETAGFGDKLVILHSIGAKSGDVRLNPLLALSEDDSWLIVGSAAGSPKDPAWVHNLRAHPAIDMEVPRDGEVATIKVNVSEVPDSVWAENWKKFTDFSDGFKEYEKTAEGRKFPIFRLNPA</sequence>
<name>A0ABQ1V4D6_9NOCA</name>
<dbReference type="InterPro" id="IPR012349">
    <property type="entry name" value="Split_barrel_FMN-bd"/>
</dbReference>